<keyword evidence="1 3" id="KW-0808">Transferase</keyword>
<keyword evidence="2 3" id="KW-0315">Glutamine amidotransferase</keyword>
<name>A0A653AXG9_ECTOL</name>
<dbReference type="EC" id="2.4.2.-" evidence="3"/>
<protein>
    <submittedName>
        <fullName evidence="3">Putative Glutamate synthase, large subunit region 1, Glutamine amidotransferase (GlxB)</fullName>
        <ecNumber evidence="3">2.4.2.-</ecNumber>
    </submittedName>
</protein>
<organism evidence="3">
    <name type="scientific">Ectopseudomonas oleovorans</name>
    <name type="common">Pseudomonas oleovorans</name>
    <dbReference type="NCBI Taxonomy" id="301"/>
    <lineage>
        <taxon>Bacteria</taxon>
        <taxon>Pseudomonadati</taxon>
        <taxon>Pseudomonadota</taxon>
        <taxon>Gammaproteobacteria</taxon>
        <taxon>Pseudomonadales</taxon>
        <taxon>Pseudomonadaceae</taxon>
        <taxon>Ectopseudomonas</taxon>
    </lineage>
</organism>
<evidence type="ECO:0000313" key="3">
    <source>
        <dbReference type="EMBL" id="VDN61059.1"/>
    </source>
</evidence>
<evidence type="ECO:0000256" key="2">
    <source>
        <dbReference type="ARBA" id="ARBA00022962"/>
    </source>
</evidence>
<dbReference type="OrthoDB" id="9763290at2"/>
<sequence length="300" mass="32780">MCGIVGLYLKNPALENQLGALFEPMLLAMTDRGPDSAGFAIYGDEVKAGWIKLTLQSTEAGHDFKGLMGELEGRLGCSLEWFQNASAAVLKTDADEAAVRAVLAELAPAVRVMSVGQSIEILKGMGLPKDITERFSLAKMKGSHIIGHTRMATESAVTMEGSHPFSTGQDLCLVHNGSLSNHFRLRQELRRHGIEFETENDTEVAAGYLTWRLRQGDSLKEALDHSLVDLDGFFTFAIGTRDGFAVIRDPIACKPAILAETDDYVAMASEYQALSSLPGIDKARVWEPEPATMYIWERSA</sequence>
<dbReference type="InterPro" id="IPR017932">
    <property type="entry name" value="GATase_2_dom"/>
</dbReference>
<dbReference type="PANTHER" id="PTHR11907">
    <property type="entry name" value="AMIDOPHOSPHORIBOSYLTRANSFERASE"/>
    <property type="match status" value="1"/>
</dbReference>
<evidence type="ECO:0000256" key="1">
    <source>
        <dbReference type="ARBA" id="ARBA00022679"/>
    </source>
</evidence>
<dbReference type="AlphaFoldDB" id="A0A653AXG9"/>
<dbReference type="Gene3D" id="3.60.20.10">
    <property type="entry name" value="Glutamine Phosphoribosylpyrophosphate, subunit 1, domain 1"/>
    <property type="match status" value="1"/>
</dbReference>
<dbReference type="SUPFAM" id="SSF56235">
    <property type="entry name" value="N-terminal nucleophile aminohydrolases (Ntn hydrolases)"/>
    <property type="match status" value="1"/>
</dbReference>
<dbReference type="GO" id="GO:0016757">
    <property type="term" value="F:glycosyltransferase activity"/>
    <property type="evidence" value="ECO:0007669"/>
    <property type="project" value="UniProtKB-KW"/>
</dbReference>
<keyword evidence="3" id="KW-0328">Glycosyltransferase</keyword>
<proteinExistence type="predicted"/>
<dbReference type="PROSITE" id="PS51278">
    <property type="entry name" value="GATASE_TYPE_2"/>
    <property type="match status" value="1"/>
</dbReference>
<dbReference type="EMBL" id="LR130779">
    <property type="protein sequence ID" value="VDN61059.1"/>
    <property type="molecule type" value="Genomic_DNA"/>
</dbReference>
<gene>
    <name evidence="3" type="ORF">POT9AD_0063</name>
</gene>
<dbReference type="Pfam" id="PF13522">
    <property type="entry name" value="GATase_6"/>
    <property type="match status" value="1"/>
</dbReference>
<accession>A0A653AXG9</accession>
<dbReference type="InterPro" id="IPR029055">
    <property type="entry name" value="Ntn_hydrolases_N"/>
</dbReference>
<dbReference type="CDD" id="cd01907">
    <property type="entry name" value="GlxB"/>
    <property type="match status" value="1"/>
</dbReference>
<reference evidence="3" key="1">
    <citation type="submission" date="2018-11" db="EMBL/GenBank/DDBJ databases">
        <authorList>
            <consortium name="Genoscope - CEA"/>
            <person name="William W."/>
        </authorList>
    </citation>
    <scope>NUCLEOTIDE SEQUENCE [LARGE SCALE GENOMIC DNA]</scope>
    <source>
        <strain evidence="3">T9AD</strain>
    </source>
</reference>